<dbReference type="EMBL" id="PQVG01000003">
    <property type="protein sequence ID" value="POY40100.1"/>
    <property type="molecule type" value="Genomic_DNA"/>
</dbReference>
<dbReference type="Proteomes" id="UP000237310">
    <property type="component" value="Unassembled WGS sequence"/>
</dbReference>
<gene>
    <name evidence="1" type="ORF">C3L50_05485</name>
</gene>
<name>A0A2S5ABZ0_9FLAO</name>
<reference evidence="1 2" key="1">
    <citation type="submission" date="2018-01" db="EMBL/GenBank/DDBJ databases">
        <authorList>
            <person name="Gaut B.S."/>
            <person name="Morton B.R."/>
            <person name="Clegg M.T."/>
            <person name="Duvall M.R."/>
        </authorList>
    </citation>
    <scope>NUCLEOTIDE SEQUENCE [LARGE SCALE GENOMIC DNA]</scope>
    <source>
        <strain evidence="1 2">HR-AY</strain>
    </source>
</reference>
<dbReference type="RefSeq" id="WP_103805163.1">
    <property type="nucleotide sequence ID" value="NZ_PQVG01000003.1"/>
</dbReference>
<dbReference type="SUPFAM" id="SSF82185">
    <property type="entry name" value="Histone H3 K4-specific methyltransferase SET7/9 N-terminal domain"/>
    <property type="match status" value="1"/>
</dbReference>
<keyword evidence="2" id="KW-1185">Reference proteome</keyword>
<evidence type="ECO:0000313" key="1">
    <source>
        <dbReference type="EMBL" id="POY40100.1"/>
    </source>
</evidence>
<dbReference type="PROSITE" id="PS51257">
    <property type="entry name" value="PROKAR_LIPOPROTEIN"/>
    <property type="match status" value="1"/>
</dbReference>
<organism evidence="1 2">
    <name type="scientific">Flavobacterium alvei</name>
    <dbReference type="NCBI Taxonomy" id="2080416"/>
    <lineage>
        <taxon>Bacteria</taxon>
        <taxon>Pseudomonadati</taxon>
        <taxon>Bacteroidota</taxon>
        <taxon>Flavobacteriia</taxon>
        <taxon>Flavobacteriales</taxon>
        <taxon>Flavobacteriaceae</taxon>
        <taxon>Flavobacterium</taxon>
    </lineage>
</organism>
<sequence length="279" mass="33234">MFKKLFLSISLLFLLSCSNKKTEYDTNGNKTKEYELINNKISGVYKEFYKNGDLKAIHKYKNGIRTDSSIYYNNKEEIVLIDKYLKNNILYQKEFNNNVLISEGKCSYKTQLDQYSYVNQIDKWKYYKKNGKIDKVIEYINLCGKQYSNQGWYFDNKGDTIKKYGNYFEIKFLPKNFKKKEVVCIQMIYKPIIYLNSDVMLCFDIENKVSKDFCNIHKVKLAKIYKTSEILKTYVKFESSGQKNLRGYIKEFFNKQATEQDSITSGERYLYFDIPIKVE</sequence>
<dbReference type="Gene3D" id="2.20.110.10">
    <property type="entry name" value="Histone H3 K4-specific methyltransferase SET7/9 N-terminal domain"/>
    <property type="match status" value="1"/>
</dbReference>
<protein>
    <submittedName>
        <fullName evidence="1">Uncharacterized protein</fullName>
    </submittedName>
</protein>
<comment type="caution">
    <text evidence="1">The sequence shown here is derived from an EMBL/GenBank/DDBJ whole genome shotgun (WGS) entry which is preliminary data.</text>
</comment>
<evidence type="ECO:0000313" key="2">
    <source>
        <dbReference type="Proteomes" id="UP000237310"/>
    </source>
</evidence>
<accession>A0A2S5ABZ0</accession>
<dbReference type="AlphaFoldDB" id="A0A2S5ABZ0"/>
<proteinExistence type="predicted"/>
<dbReference type="OrthoDB" id="1357696at2"/>